<proteinExistence type="predicted"/>
<keyword evidence="2" id="KW-0614">Plasmid</keyword>
<geneLocation type="plasmid" evidence="2">
    <name>pRSPA03</name>
</geneLocation>
<accession>A4X0D8</accession>
<dbReference type="Gene3D" id="2.30.30.40">
    <property type="entry name" value="SH3 Domains"/>
    <property type="match status" value="1"/>
</dbReference>
<dbReference type="eggNOG" id="COG4991">
    <property type="taxonomic scope" value="Bacteria"/>
</dbReference>
<feature type="signal peptide" evidence="1">
    <location>
        <begin position="1"/>
        <end position="21"/>
    </location>
</feature>
<evidence type="ECO:0000256" key="1">
    <source>
        <dbReference type="SAM" id="SignalP"/>
    </source>
</evidence>
<gene>
    <name evidence="2" type="ordered locus">Rsph17025_4253</name>
</gene>
<protein>
    <submittedName>
        <fullName evidence="2">Uncharacterized protein</fullName>
    </submittedName>
</protein>
<dbReference type="EMBL" id="CP000664">
    <property type="protein sequence ID" value="ABP73102.1"/>
    <property type="molecule type" value="Genomic_DNA"/>
</dbReference>
<name>A4X0D8_CERS5</name>
<evidence type="ECO:0000313" key="2">
    <source>
        <dbReference type="EMBL" id="ABP73102.1"/>
    </source>
</evidence>
<dbReference type="PROSITE" id="PS51257">
    <property type="entry name" value="PROKAR_LIPOPROTEIN"/>
    <property type="match status" value="1"/>
</dbReference>
<sequence length="97" mass="10302">MRYMFRPVLAAVLLVAGCAGDAGGMGSRVTVERAGGELLKLRAGPGLGYRVLLGLPDGTALVRHGCVTEVGQRWCRVSLVEAPRLTGYVAADYLSRR</sequence>
<feature type="chain" id="PRO_5002676596" evidence="1">
    <location>
        <begin position="22"/>
        <end position="97"/>
    </location>
</feature>
<dbReference type="AlphaFoldDB" id="A4X0D8"/>
<dbReference type="KEGG" id="rsq:Rsph17025_4253"/>
<keyword evidence="1" id="KW-0732">Signal</keyword>
<reference evidence="2" key="1">
    <citation type="submission" date="2007-04" db="EMBL/GenBank/DDBJ databases">
        <title>Complete sequence of plasmid pRSPA03 of Rhodobacter sphaeroides ATCC 17025.</title>
        <authorList>
            <consortium name="US DOE Joint Genome Institute"/>
            <person name="Copeland A."/>
            <person name="Lucas S."/>
            <person name="Lapidus A."/>
            <person name="Barry K."/>
            <person name="Detter J.C."/>
            <person name="Glavina del Rio T."/>
            <person name="Hammon N."/>
            <person name="Israni S."/>
            <person name="Dalin E."/>
            <person name="Tice H."/>
            <person name="Pitluck S."/>
            <person name="Chertkov O."/>
            <person name="Brettin T."/>
            <person name="Bruce D."/>
            <person name="Han C."/>
            <person name="Schmutz J."/>
            <person name="Larimer F."/>
            <person name="Land M."/>
            <person name="Hauser L."/>
            <person name="Kyrpides N."/>
            <person name="Kim E."/>
            <person name="Richardson P."/>
            <person name="Mackenzie C."/>
            <person name="Choudhary M."/>
            <person name="Donohue T.J."/>
            <person name="Kaplan S."/>
        </authorList>
    </citation>
    <scope>NUCLEOTIDE SEQUENCE [LARGE SCALE GENOMIC DNA]</scope>
    <source>
        <strain evidence="2">ATCC 17025</strain>
        <plasmid evidence="2">pRSPA03</plasmid>
    </source>
</reference>
<dbReference type="HOGENOM" id="CLU_168215_0_0_5"/>
<organism evidence="2">
    <name type="scientific">Cereibacter sphaeroides (strain ATCC 17025 / ATH 2.4.3)</name>
    <name type="common">Rhodobacter sphaeroides</name>
    <dbReference type="NCBI Taxonomy" id="349102"/>
    <lineage>
        <taxon>Bacteria</taxon>
        <taxon>Pseudomonadati</taxon>
        <taxon>Pseudomonadota</taxon>
        <taxon>Alphaproteobacteria</taxon>
        <taxon>Rhodobacterales</taxon>
        <taxon>Paracoccaceae</taxon>
        <taxon>Cereibacter</taxon>
    </lineage>
</organism>
<dbReference type="BioCyc" id="RSPH349102:G1G8M-4389-MONOMER"/>